<evidence type="ECO:0000256" key="16">
    <source>
        <dbReference type="ARBA" id="ARBA00023180"/>
    </source>
</evidence>
<evidence type="ECO:0000256" key="9">
    <source>
        <dbReference type="ARBA" id="ARBA00022723"/>
    </source>
</evidence>
<dbReference type="InterPro" id="IPR035992">
    <property type="entry name" value="Ricin_B-like_lectins"/>
</dbReference>
<dbReference type="InterPro" id="IPR000772">
    <property type="entry name" value="Ricin_B_lectin"/>
</dbReference>
<dbReference type="PANTHER" id="PTHR11675:SF68">
    <property type="entry name" value="N-ACETYLGALACTOSAMINYLTRANSFERASE 7"/>
    <property type="match status" value="1"/>
</dbReference>
<dbReference type="SUPFAM" id="SSF50370">
    <property type="entry name" value="Ricin B-like lectins"/>
    <property type="match status" value="1"/>
</dbReference>
<evidence type="ECO:0000256" key="1">
    <source>
        <dbReference type="ARBA" id="ARBA00001936"/>
    </source>
</evidence>
<evidence type="ECO:0000256" key="18">
    <source>
        <dbReference type="ARBA" id="ARBA00050905"/>
    </source>
</evidence>
<evidence type="ECO:0000256" key="12">
    <source>
        <dbReference type="ARBA" id="ARBA00022989"/>
    </source>
</evidence>
<dbReference type="PROSITE" id="PS50231">
    <property type="entry name" value="RICIN_B_LECTIN"/>
    <property type="match status" value="1"/>
</dbReference>
<evidence type="ECO:0000259" key="21">
    <source>
        <dbReference type="SMART" id="SM00458"/>
    </source>
</evidence>
<evidence type="ECO:0000256" key="6">
    <source>
        <dbReference type="ARBA" id="ARBA00022676"/>
    </source>
</evidence>
<keyword evidence="14" id="KW-0472">Membrane</keyword>
<evidence type="ECO:0000256" key="13">
    <source>
        <dbReference type="ARBA" id="ARBA00023034"/>
    </source>
</evidence>
<comment type="cofactor">
    <cofactor evidence="1 20">
        <name>Mn(2+)</name>
        <dbReference type="ChEBI" id="CHEBI:29035"/>
    </cofactor>
</comment>
<evidence type="ECO:0000256" key="3">
    <source>
        <dbReference type="ARBA" id="ARBA00004922"/>
    </source>
</evidence>
<evidence type="ECO:0000256" key="15">
    <source>
        <dbReference type="ARBA" id="ARBA00023157"/>
    </source>
</evidence>
<evidence type="ECO:0000313" key="22">
    <source>
        <dbReference type="EMBL" id="JAB71714.1"/>
    </source>
</evidence>
<evidence type="ECO:0000256" key="17">
    <source>
        <dbReference type="ARBA" id="ARBA00023211"/>
    </source>
</evidence>
<proteinExistence type="evidence at transcript level"/>
<comment type="pathway">
    <text evidence="3 20">Protein modification; protein glycosylation.</text>
</comment>
<dbReference type="FunFam" id="2.80.10.50:FF:000011">
    <property type="entry name" value="Polypeptide N-acetylgalactosaminyltransferase"/>
    <property type="match status" value="1"/>
</dbReference>
<keyword evidence="16" id="KW-0325">Glycoprotein</keyword>
<keyword evidence="6 20" id="KW-0328">Glycosyltransferase</keyword>
<sequence length="595" mass="68775">MKLMNFRRSRLIKLILVGVLVIFGVTFFLPKPTGIETQYQKRKKAAPLPVFKDKVLGNFEPAVADVVDKRKPGEGGFPYHTPPKLKNNVAHSNMEYGMNVVASDHISPNRTIPDMRLQECKYWDYPTDLPTTSVVVVFHNEGLSVLMRTVHSVINRSPRQFLKEVVLVDDYSDKENLKGELETYIARNFPAGLVRLLRNEERQGLIRSRSYGAEQSVGDVVLFLDAHCEVGINWLPPLLAPIRANRYTMTVPVIDGIDKDTFEYRPVYHGGQHFRGIFEWGMLYKEIEIPEEEIKRRKHHSEPYKSPTHAGGLFAIDREYFLKLGGYDPGLLVWGGENFELSFKIWQCGGSIYWVPCSRVGHVYRGFMPYSFGKLAHKRKGPIVTVNYKRVVEVWMDEYKEHLYHRRPHYRHLDPGDLTAQKALRKRLNCKSFKWFMEQVAFDQPSKYPAVEPPDYAWGEVRNEESGLCIDTQFKGQNERFSLAPCLKDQRGRSGEQQLVLTWHKDVRPAKRSVCFDVSSSDVHAPVMLWSCHGMHGNQLWKYDTVTKHLFHPITANCLDCDAKSHEVFMSICDSDVRTQRWLFEHVNETALANW</sequence>
<comment type="subcellular location">
    <subcellularLocation>
        <location evidence="2 20">Golgi apparatus membrane</location>
        <topology evidence="2 20">Single-pass type II membrane protein</topology>
    </subcellularLocation>
</comment>
<dbReference type="PANTHER" id="PTHR11675">
    <property type="entry name" value="N-ACETYLGALACTOSAMINYLTRANSFERASE"/>
    <property type="match status" value="1"/>
</dbReference>
<dbReference type="GO" id="GO:0004653">
    <property type="term" value="F:polypeptide N-acetylgalactosaminyltransferase activity"/>
    <property type="evidence" value="ECO:0007669"/>
    <property type="project" value="UniProtKB-EC"/>
</dbReference>
<evidence type="ECO:0000256" key="19">
    <source>
        <dbReference type="ARBA" id="ARBA00052209"/>
    </source>
</evidence>
<keyword evidence="17 20" id="KW-0464">Manganese</keyword>
<organism evidence="22">
    <name type="scientific">Ixodes ricinus</name>
    <name type="common">Common tick</name>
    <name type="synonym">Acarus ricinus</name>
    <dbReference type="NCBI Taxonomy" id="34613"/>
    <lineage>
        <taxon>Eukaryota</taxon>
        <taxon>Metazoa</taxon>
        <taxon>Ecdysozoa</taxon>
        <taxon>Arthropoda</taxon>
        <taxon>Chelicerata</taxon>
        <taxon>Arachnida</taxon>
        <taxon>Acari</taxon>
        <taxon>Parasitiformes</taxon>
        <taxon>Ixodida</taxon>
        <taxon>Ixodoidea</taxon>
        <taxon>Ixodidae</taxon>
        <taxon>Ixodinae</taxon>
        <taxon>Ixodes</taxon>
    </lineage>
</organism>
<keyword evidence="12" id="KW-1133">Transmembrane helix</keyword>
<keyword evidence="8" id="KW-0812">Transmembrane</keyword>
<evidence type="ECO:0000256" key="5">
    <source>
        <dbReference type="ARBA" id="ARBA00012644"/>
    </source>
</evidence>
<keyword evidence="7 20" id="KW-0808">Transferase</keyword>
<dbReference type="Pfam" id="PF00652">
    <property type="entry name" value="Ricin_B_lectin"/>
    <property type="match status" value="1"/>
</dbReference>
<dbReference type="GO" id="GO:0000139">
    <property type="term" value="C:Golgi membrane"/>
    <property type="evidence" value="ECO:0007669"/>
    <property type="project" value="UniProtKB-SubCell"/>
</dbReference>
<dbReference type="CDD" id="cd23439">
    <property type="entry name" value="beta-trefoil_Ricin_GALNT10-like"/>
    <property type="match status" value="1"/>
</dbReference>
<dbReference type="EMBL" id="GANP01012754">
    <property type="protein sequence ID" value="JAB71714.1"/>
    <property type="molecule type" value="mRNA"/>
</dbReference>
<comment type="catalytic activity">
    <reaction evidence="18">
        <text>L-threonyl-[protein] + UDP-N-acetyl-alpha-D-galactosamine = a 3-O-[N-acetyl-alpha-D-galactosaminyl]-L-threonyl-[protein] + UDP + H(+)</text>
        <dbReference type="Rhea" id="RHEA:52424"/>
        <dbReference type="Rhea" id="RHEA-COMP:11060"/>
        <dbReference type="Rhea" id="RHEA-COMP:11689"/>
        <dbReference type="ChEBI" id="CHEBI:15378"/>
        <dbReference type="ChEBI" id="CHEBI:30013"/>
        <dbReference type="ChEBI" id="CHEBI:58223"/>
        <dbReference type="ChEBI" id="CHEBI:67138"/>
        <dbReference type="ChEBI" id="CHEBI:87075"/>
        <dbReference type="EC" id="2.4.1.41"/>
    </reaction>
</comment>
<dbReference type="FunFam" id="3.90.550.10:FF:000053">
    <property type="entry name" value="Polypeptide N-acetylgalactosaminyltransferase"/>
    <property type="match status" value="1"/>
</dbReference>
<dbReference type="GO" id="GO:0046872">
    <property type="term" value="F:metal ion binding"/>
    <property type="evidence" value="ECO:0007669"/>
    <property type="project" value="UniProtKB-KW"/>
</dbReference>
<dbReference type="Pfam" id="PF00535">
    <property type="entry name" value="Glycos_transf_2"/>
    <property type="match status" value="1"/>
</dbReference>
<evidence type="ECO:0000256" key="7">
    <source>
        <dbReference type="ARBA" id="ARBA00022679"/>
    </source>
</evidence>
<evidence type="ECO:0000256" key="11">
    <source>
        <dbReference type="ARBA" id="ARBA00022968"/>
    </source>
</evidence>
<comment type="similarity">
    <text evidence="4 20">Belongs to the glycosyltransferase 2 family. GalNAc-T subfamily.</text>
</comment>
<dbReference type="UniPathway" id="UPA00378"/>
<feature type="domain" description="Ricin B lectin" evidence="21">
    <location>
        <begin position="455"/>
        <end position="585"/>
    </location>
</feature>
<dbReference type="InterPro" id="IPR001173">
    <property type="entry name" value="Glyco_trans_2-like"/>
</dbReference>
<dbReference type="Gene3D" id="2.80.10.50">
    <property type="match status" value="1"/>
</dbReference>
<dbReference type="CDD" id="cd02510">
    <property type="entry name" value="pp-GalNAc-T"/>
    <property type="match status" value="1"/>
</dbReference>
<evidence type="ECO:0000256" key="2">
    <source>
        <dbReference type="ARBA" id="ARBA00004323"/>
    </source>
</evidence>
<dbReference type="SUPFAM" id="SSF53448">
    <property type="entry name" value="Nucleotide-diphospho-sugar transferases"/>
    <property type="match status" value="1"/>
</dbReference>
<dbReference type="SMART" id="SM00458">
    <property type="entry name" value="RICIN"/>
    <property type="match status" value="1"/>
</dbReference>
<protein>
    <recommendedName>
        <fullName evidence="5 20">Polypeptide N-acetylgalactosaminyltransferase</fullName>
        <ecNumber evidence="20">2.4.1.-</ecNumber>
    </recommendedName>
    <alternativeName>
        <fullName evidence="20">Protein-UDP acetylgalactosaminyltransferase</fullName>
    </alternativeName>
</protein>
<keyword evidence="9" id="KW-0479">Metal-binding</keyword>
<dbReference type="InterPro" id="IPR045885">
    <property type="entry name" value="GalNAc-T"/>
</dbReference>
<keyword evidence="15 20" id="KW-1015">Disulfide bond</keyword>
<evidence type="ECO:0000256" key="20">
    <source>
        <dbReference type="RuleBase" id="RU361242"/>
    </source>
</evidence>
<keyword evidence="11" id="KW-0735">Signal-anchor</keyword>
<keyword evidence="10 20" id="KW-0430">Lectin</keyword>
<comment type="catalytic activity">
    <reaction evidence="19">
        <text>L-seryl-[protein] + UDP-N-acetyl-alpha-D-galactosamine = a 3-O-[N-acetyl-alpha-D-galactosaminyl]-L-seryl-[protein] + UDP + H(+)</text>
        <dbReference type="Rhea" id="RHEA:23956"/>
        <dbReference type="Rhea" id="RHEA-COMP:9863"/>
        <dbReference type="Rhea" id="RHEA-COMP:12788"/>
        <dbReference type="ChEBI" id="CHEBI:15378"/>
        <dbReference type="ChEBI" id="CHEBI:29999"/>
        <dbReference type="ChEBI" id="CHEBI:53604"/>
        <dbReference type="ChEBI" id="CHEBI:58223"/>
        <dbReference type="ChEBI" id="CHEBI:67138"/>
        <dbReference type="EC" id="2.4.1.41"/>
    </reaction>
</comment>
<name>V5H3Z4_IXORI</name>
<dbReference type="AlphaFoldDB" id="V5H3Z4"/>
<evidence type="ECO:0000256" key="10">
    <source>
        <dbReference type="ARBA" id="ARBA00022734"/>
    </source>
</evidence>
<evidence type="ECO:0000256" key="4">
    <source>
        <dbReference type="ARBA" id="ARBA00005680"/>
    </source>
</evidence>
<reference evidence="22" key="1">
    <citation type="journal article" date="2015" name="Sci. Rep.">
        <title>Tissue- and time-dependent transcription in Ixodes ricinus salivary glands and midguts when blood feeding on the vertebrate host.</title>
        <authorList>
            <person name="Kotsyfakis M."/>
            <person name="Schwarz A."/>
            <person name="Erhart J."/>
            <person name="Ribeiro J.M."/>
        </authorList>
    </citation>
    <scope>NUCLEOTIDE SEQUENCE</scope>
    <source>
        <tissue evidence="22">Salivary gland and midgut</tissue>
    </source>
</reference>
<dbReference type="GO" id="GO:0006493">
    <property type="term" value="P:protein O-linked glycosylation"/>
    <property type="evidence" value="ECO:0007669"/>
    <property type="project" value="TreeGrafter"/>
</dbReference>
<evidence type="ECO:0000256" key="8">
    <source>
        <dbReference type="ARBA" id="ARBA00022692"/>
    </source>
</evidence>
<evidence type="ECO:0000256" key="14">
    <source>
        <dbReference type="ARBA" id="ARBA00023136"/>
    </source>
</evidence>
<dbReference type="InterPro" id="IPR029044">
    <property type="entry name" value="Nucleotide-diphossugar_trans"/>
</dbReference>
<accession>V5H3Z4</accession>
<dbReference type="GO" id="GO:0030246">
    <property type="term" value="F:carbohydrate binding"/>
    <property type="evidence" value="ECO:0007669"/>
    <property type="project" value="UniProtKB-KW"/>
</dbReference>
<dbReference type="Gene3D" id="3.90.550.10">
    <property type="entry name" value="Spore Coat Polysaccharide Biosynthesis Protein SpsA, Chain A"/>
    <property type="match status" value="1"/>
</dbReference>
<dbReference type="EC" id="2.4.1.-" evidence="20"/>
<keyword evidence="13 20" id="KW-0333">Golgi apparatus</keyword>